<dbReference type="SUPFAM" id="SSF55729">
    <property type="entry name" value="Acyl-CoA N-acyltransferases (Nat)"/>
    <property type="match status" value="1"/>
</dbReference>
<comment type="caution">
    <text evidence="2">The sequence shown here is derived from an EMBL/GenBank/DDBJ whole genome shotgun (WGS) entry which is preliminary data.</text>
</comment>
<name>A0A0F9JZ41_9ZZZZ</name>
<feature type="domain" description="N-acetyltransferase" evidence="1">
    <location>
        <begin position="8"/>
        <end position="150"/>
    </location>
</feature>
<dbReference type="AlphaFoldDB" id="A0A0F9JZ41"/>
<proteinExistence type="predicted"/>
<reference evidence="2" key="1">
    <citation type="journal article" date="2015" name="Nature">
        <title>Complex archaea that bridge the gap between prokaryotes and eukaryotes.</title>
        <authorList>
            <person name="Spang A."/>
            <person name="Saw J.H."/>
            <person name="Jorgensen S.L."/>
            <person name="Zaremba-Niedzwiedzka K."/>
            <person name="Martijn J."/>
            <person name="Lind A.E."/>
            <person name="van Eijk R."/>
            <person name="Schleper C."/>
            <person name="Guy L."/>
            <person name="Ettema T.J."/>
        </authorList>
    </citation>
    <scope>NUCLEOTIDE SEQUENCE</scope>
</reference>
<dbReference type="GO" id="GO:0016747">
    <property type="term" value="F:acyltransferase activity, transferring groups other than amino-acyl groups"/>
    <property type="evidence" value="ECO:0007669"/>
    <property type="project" value="InterPro"/>
</dbReference>
<dbReference type="CDD" id="cd04301">
    <property type="entry name" value="NAT_SF"/>
    <property type="match status" value="1"/>
</dbReference>
<dbReference type="Gene3D" id="3.40.630.30">
    <property type="match status" value="1"/>
</dbReference>
<evidence type="ECO:0000313" key="2">
    <source>
        <dbReference type="EMBL" id="KKM67741.1"/>
    </source>
</evidence>
<dbReference type="InterPro" id="IPR000182">
    <property type="entry name" value="GNAT_dom"/>
</dbReference>
<dbReference type="PROSITE" id="PS51186">
    <property type="entry name" value="GNAT"/>
    <property type="match status" value="1"/>
</dbReference>
<dbReference type="EMBL" id="LAZR01010295">
    <property type="protein sequence ID" value="KKM67741.1"/>
    <property type="molecule type" value="Genomic_DNA"/>
</dbReference>
<organism evidence="2">
    <name type="scientific">marine sediment metagenome</name>
    <dbReference type="NCBI Taxonomy" id="412755"/>
    <lineage>
        <taxon>unclassified sequences</taxon>
        <taxon>metagenomes</taxon>
        <taxon>ecological metagenomes</taxon>
    </lineage>
</organism>
<dbReference type="Pfam" id="PF13673">
    <property type="entry name" value="Acetyltransf_10"/>
    <property type="match status" value="1"/>
</dbReference>
<dbReference type="InterPro" id="IPR016181">
    <property type="entry name" value="Acyl_CoA_acyltransferase"/>
</dbReference>
<sequence>MSLEFRWHRLESFYALELHKIIKARESIFVVEQNCPYQEADDMDLHAWHLSVFLNDELAAYARVVDPGVKYSQPSIGRVMTLKNFRELKIGRQLMIETIRFTEIKFPGCGIKIGAQVYLQEFYESLGFQSVGKPYDEDGIPHVDMVKESVSTA</sequence>
<accession>A0A0F9JZ41</accession>
<evidence type="ECO:0000259" key="1">
    <source>
        <dbReference type="PROSITE" id="PS51186"/>
    </source>
</evidence>
<gene>
    <name evidence="2" type="ORF">LCGC14_1468070</name>
</gene>
<protein>
    <recommendedName>
        <fullName evidence="1">N-acetyltransferase domain-containing protein</fullName>
    </recommendedName>
</protein>